<comment type="caution">
    <text evidence="5">The sequence shown here is derived from an EMBL/GenBank/DDBJ whole genome shotgun (WGS) entry which is preliminary data.</text>
</comment>
<organism evidence="5">
    <name type="scientific">marine sediment metagenome</name>
    <dbReference type="NCBI Taxonomy" id="412755"/>
    <lineage>
        <taxon>unclassified sequences</taxon>
        <taxon>metagenomes</taxon>
        <taxon>ecological metagenomes</taxon>
    </lineage>
</organism>
<sequence>MKKIHWEEIRRTEFEELAKANAVVIIPVASTEQHGNHLPVNTDMNCCYAIAQRAAQSINEFSVLILPPMWMGYSPHHMSYPGSITLKYHTFVEVLTQVVASVHAHGFKKIIILNGHGGNASIINSLCLKLTHEDGIPLLGYSYWGMPSVPEEMKAICPTDEGAIGHAGEMETSLQLYLQPELVDIGSAAQIRGTWGDPSVGSREKGEQIVNAAVNALVKILHDYHGTPDFSYQTGCIEPPNAVGFYRTAGPKVQ</sequence>
<evidence type="ECO:0000256" key="3">
    <source>
        <dbReference type="ARBA" id="ARBA00022801"/>
    </source>
</evidence>
<dbReference type="Pfam" id="PF02633">
    <property type="entry name" value="Creatininase"/>
    <property type="match status" value="1"/>
</dbReference>
<reference evidence="5" key="1">
    <citation type="journal article" date="2015" name="Nature">
        <title>Complex archaea that bridge the gap between prokaryotes and eukaryotes.</title>
        <authorList>
            <person name="Spang A."/>
            <person name="Saw J.H."/>
            <person name="Jorgensen S.L."/>
            <person name="Zaremba-Niedzwiedzka K."/>
            <person name="Martijn J."/>
            <person name="Lind A.E."/>
            <person name="van Eijk R."/>
            <person name="Schleper C."/>
            <person name="Guy L."/>
            <person name="Ettema T.J."/>
        </authorList>
    </citation>
    <scope>NUCLEOTIDE SEQUENCE</scope>
</reference>
<dbReference type="GO" id="GO:0016811">
    <property type="term" value="F:hydrolase activity, acting on carbon-nitrogen (but not peptide) bonds, in linear amides"/>
    <property type="evidence" value="ECO:0007669"/>
    <property type="project" value="TreeGrafter"/>
</dbReference>
<dbReference type="InterPro" id="IPR024087">
    <property type="entry name" value="Creatininase-like_sf"/>
</dbReference>
<gene>
    <name evidence="5" type="ORF">LCGC14_1355840</name>
</gene>
<dbReference type="PANTHER" id="PTHR35005">
    <property type="entry name" value="3-DEHYDRO-SCYLLO-INOSOSE HYDROLASE"/>
    <property type="match status" value="1"/>
</dbReference>
<proteinExistence type="predicted"/>
<dbReference type="GO" id="GO:0009231">
    <property type="term" value="P:riboflavin biosynthetic process"/>
    <property type="evidence" value="ECO:0007669"/>
    <property type="project" value="TreeGrafter"/>
</dbReference>
<dbReference type="Gene3D" id="3.40.50.10310">
    <property type="entry name" value="Creatininase"/>
    <property type="match status" value="1"/>
</dbReference>
<evidence type="ECO:0000313" key="5">
    <source>
        <dbReference type="EMBL" id="KKM78850.1"/>
    </source>
</evidence>
<evidence type="ECO:0000256" key="4">
    <source>
        <dbReference type="ARBA" id="ARBA00022833"/>
    </source>
</evidence>
<protein>
    <recommendedName>
        <fullName evidence="6">Creatininase</fullName>
    </recommendedName>
</protein>
<keyword evidence="3" id="KW-0378">Hydrolase</keyword>
<dbReference type="SUPFAM" id="SSF102215">
    <property type="entry name" value="Creatininase"/>
    <property type="match status" value="1"/>
</dbReference>
<name>A0A0F9MQ04_9ZZZZ</name>
<dbReference type="InterPro" id="IPR003785">
    <property type="entry name" value="Creatininase/forma_Hydrolase"/>
</dbReference>
<dbReference type="GO" id="GO:0046872">
    <property type="term" value="F:metal ion binding"/>
    <property type="evidence" value="ECO:0007669"/>
    <property type="project" value="UniProtKB-KW"/>
</dbReference>
<keyword evidence="4" id="KW-0862">Zinc</keyword>
<evidence type="ECO:0008006" key="6">
    <source>
        <dbReference type="Google" id="ProtNLM"/>
    </source>
</evidence>
<dbReference type="AlphaFoldDB" id="A0A0F9MQ04"/>
<evidence type="ECO:0000256" key="2">
    <source>
        <dbReference type="ARBA" id="ARBA00022723"/>
    </source>
</evidence>
<accession>A0A0F9MQ04</accession>
<dbReference type="EMBL" id="LAZR01008425">
    <property type="protein sequence ID" value="KKM78850.1"/>
    <property type="molecule type" value="Genomic_DNA"/>
</dbReference>
<comment type="cofactor">
    <cofactor evidence="1">
        <name>Zn(2+)</name>
        <dbReference type="ChEBI" id="CHEBI:29105"/>
    </cofactor>
</comment>
<evidence type="ECO:0000256" key="1">
    <source>
        <dbReference type="ARBA" id="ARBA00001947"/>
    </source>
</evidence>
<dbReference type="PANTHER" id="PTHR35005:SF1">
    <property type="entry name" value="2-AMINO-5-FORMYLAMINO-6-RIBOSYLAMINOPYRIMIDIN-4(3H)-ONE 5'-MONOPHOSPHATE DEFORMYLASE"/>
    <property type="match status" value="1"/>
</dbReference>
<keyword evidence="2" id="KW-0479">Metal-binding</keyword>